<feature type="region of interest" description="Disordered" evidence="1">
    <location>
        <begin position="342"/>
        <end position="402"/>
    </location>
</feature>
<accession>A0ABU2H009</accession>
<gene>
    <name evidence="2" type="ORF">RD149_25315</name>
</gene>
<feature type="compositionally biased region" description="Polar residues" evidence="1">
    <location>
        <begin position="347"/>
        <end position="362"/>
    </location>
</feature>
<dbReference type="SUPFAM" id="SSF53474">
    <property type="entry name" value="alpha/beta-Hydrolases"/>
    <property type="match status" value="1"/>
</dbReference>
<dbReference type="EMBL" id="JAVLUS010000052">
    <property type="protein sequence ID" value="MDS1117048.1"/>
    <property type="molecule type" value="Genomic_DNA"/>
</dbReference>
<evidence type="ECO:0000313" key="2">
    <source>
        <dbReference type="EMBL" id="MDS1117048.1"/>
    </source>
</evidence>
<dbReference type="PANTHER" id="PTHR48098">
    <property type="entry name" value="ENTEROCHELIN ESTERASE-RELATED"/>
    <property type="match status" value="1"/>
</dbReference>
<comment type="caution">
    <text evidence="2">The sequence shown here is derived from an EMBL/GenBank/DDBJ whole genome shotgun (WGS) entry which is preliminary data.</text>
</comment>
<dbReference type="PANTHER" id="PTHR48098:SF1">
    <property type="entry name" value="DIACYLGLYCEROL ACYLTRANSFERASE_MYCOLYLTRANSFERASE AG85A"/>
    <property type="match status" value="1"/>
</dbReference>
<proteinExistence type="predicted"/>
<dbReference type="InterPro" id="IPR029058">
    <property type="entry name" value="AB_hydrolase_fold"/>
</dbReference>
<name>A0ABU2H009_9ACTN</name>
<dbReference type="Pfam" id="PF00756">
    <property type="entry name" value="Esterase"/>
    <property type="match status" value="1"/>
</dbReference>
<evidence type="ECO:0000313" key="3">
    <source>
        <dbReference type="Proteomes" id="UP001265083"/>
    </source>
</evidence>
<dbReference type="InterPro" id="IPR000801">
    <property type="entry name" value="Esterase-like"/>
</dbReference>
<dbReference type="Proteomes" id="UP001265083">
    <property type="component" value="Unassembled WGS sequence"/>
</dbReference>
<keyword evidence="3" id="KW-1185">Reference proteome</keyword>
<protein>
    <submittedName>
        <fullName evidence="2">Alpha/beta hydrolase-fold protein</fullName>
    </submittedName>
</protein>
<evidence type="ECO:0000256" key="1">
    <source>
        <dbReference type="SAM" id="MobiDB-lite"/>
    </source>
</evidence>
<organism evidence="2 3">
    <name type="scientific">Gordonia westfalica</name>
    <dbReference type="NCBI Taxonomy" id="158898"/>
    <lineage>
        <taxon>Bacteria</taxon>
        <taxon>Bacillati</taxon>
        <taxon>Actinomycetota</taxon>
        <taxon>Actinomycetes</taxon>
        <taxon>Mycobacteriales</taxon>
        <taxon>Gordoniaceae</taxon>
        <taxon>Gordonia</taxon>
    </lineage>
</organism>
<sequence length="402" mass="42972">MCATSAGLLGAAPAHAVDPDRLRSDAGCVWRTEEDRAKQIQTCTFDSESLGREVSVQVRPSDKKAGEDEHGIYFLDGLGSNPEFSTWTQPEAGIDAYGAGSNLVLPVGGAGEWSTDWQKPPTGQSVAPKWGSFVGEELPTYLKSNFDVETTNNAIVGVSMSAGPAMIIAFDNPEVFRVVRSYSGYFPTDNPLGWMAIPSIQKQRADIENGETAMWGKPQSPGNRWADNDVMNRIGEVGDTGQTVIVSTGTGIPTAFELQEAGALFQRELDADPTAGPELVQKAVTALALGIGLEAGAFASTGLLQSTVDQLGLPIKFKYRNGGHNWYAWGAESEDDAREVERALESGQPSSKTAAEPQSTPAPKSVGAPKTPVTKEAPVMKVERPAPNLLQPSTWRLPWAPR</sequence>
<dbReference type="Gene3D" id="3.40.50.1820">
    <property type="entry name" value="alpha/beta hydrolase"/>
    <property type="match status" value="1"/>
</dbReference>
<dbReference type="InterPro" id="IPR050583">
    <property type="entry name" value="Mycobacterial_A85_antigen"/>
</dbReference>
<reference evidence="2 3" key="1">
    <citation type="submission" date="2023-08" db="EMBL/GenBank/DDBJ databases">
        <title>Bioegradation of LLDPE and BLDPE plastic by marine bacteria from coast plastic debris.</title>
        <authorList>
            <person name="Rong Z."/>
        </authorList>
    </citation>
    <scope>NUCLEOTIDE SEQUENCE [LARGE SCALE GENOMIC DNA]</scope>
    <source>
        <strain evidence="2 3">Z-2</strain>
    </source>
</reference>
<keyword evidence="2" id="KW-0378">Hydrolase</keyword>
<dbReference type="RefSeq" id="WP_310952660.1">
    <property type="nucleotide sequence ID" value="NZ_JAVLUS010000052.1"/>
</dbReference>
<dbReference type="GO" id="GO:0016787">
    <property type="term" value="F:hydrolase activity"/>
    <property type="evidence" value="ECO:0007669"/>
    <property type="project" value="UniProtKB-KW"/>
</dbReference>